<reference evidence="3 4" key="1">
    <citation type="submission" date="2018-11" db="EMBL/GenBank/DDBJ databases">
        <title>Whole genome sequence of Streptomyces chrestomyceticus NBRC 13444(T).</title>
        <authorList>
            <person name="Komaki H."/>
            <person name="Tamura T."/>
        </authorList>
    </citation>
    <scope>NUCLEOTIDE SEQUENCE [LARGE SCALE GENOMIC DNA]</scope>
    <source>
        <strain evidence="3 4">NBRC 13444</strain>
    </source>
</reference>
<evidence type="ECO:0000256" key="1">
    <source>
        <dbReference type="SAM" id="MobiDB-lite"/>
    </source>
</evidence>
<keyword evidence="2" id="KW-0812">Transmembrane</keyword>
<dbReference type="Proteomes" id="UP000287830">
    <property type="component" value="Unassembled WGS sequence"/>
</dbReference>
<sequence>MSGGKKRTRAASGGKGPKTGASAAPKGGKGAAARGGAGGGAGTGAGSGAGTGAGAGTAGAGGARGARGAAAGTGLAAPLSPGRVAGYVLLFVLGAVVAAAGGLVQAAWFPGGLLLALAAAGGLFYGGQVALGRTGGVLAPGAGWLVTVILLSDARPEGDFLFGAGLGTYVFLVGGIVLAVICATGSQMRANGAQAARLGK</sequence>
<evidence type="ECO:0000313" key="3">
    <source>
        <dbReference type="EMBL" id="GCD35105.1"/>
    </source>
</evidence>
<feature type="transmembrane region" description="Helical" evidence="2">
    <location>
        <begin position="160"/>
        <end position="181"/>
    </location>
</feature>
<gene>
    <name evidence="3" type="ORF">OEIGOIKO_02848</name>
</gene>
<comment type="caution">
    <text evidence="3">The sequence shown here is derived from an EMBL/GenBank/DDBJ whole genome shotgun (WGS) entry which is preliminary data.</text>
</comment>
<feature type="compositionally biased region" description="Gly residues" evidence="1">
    <location>
        <begin position="27"/>
        <end position="41"/>
    </location>
</feature>
<dbReference type="AlphaFoldDB" id="A0A7U9PXV7"/>
<dbReference type="Pfam" id="PF19608">
    <property type="entry name" value="DUF6113"/>
    <property type="match status" value="1"/>
</dbReference>
<proteinExistence type="predicted"/>
<dbReference type="EMBL" id="BHZC01000001">
    <property type="protein sequence ID" value="GCD35105.1"/>
    <property type="molecule type" value="Genomic_DNA"/>
</dbReference>
<dbReference type="GeneID" id="95621801"/>
<protein>
    <recommendedName>
        <fullName evidence="5">Integral membrane protein</fullName>
    </recommendedName>
</protein>
<feature type="transmembrane region" description="Helical" evidence="2">
    <location>
        <begin position="137"/>
        <end position="154"/>
    </location>
</feature>
<dbReference type="InterPro" id="IPR046095">
    <property type="entry name" value="DUF6113"/>
</dbReference>
<keyword evidence="2" id="KW-1133">Transmembrane helix</keyword>
<dbReference type="OrthoDB" id="4338760at2"/>
<feature type="transmembrane region" description="Helical" evidence="2">
    <location>
        <begin position="84"/>
        <end position="101"/>
    </location>
</feature>
<evidence type="ECO:0000313" key="4">
    <source>
        <dbReference type="Proteomes" id="UP000287830"/>
    </source>
</evidence>
<feature type="region of interest" description="Disordered" evidence="1">
    <location>
        <begin position="1"/>
        <end position="41"/>
    </location>
</feature>
<organism evidence="3 4">
    <name type="scientific">Streptomyces chrestomyceticus JCM 4735</name>
    <dbReference type="NCBI Taxonomy" id="1306181"/>
    <lineage>
        <taxon>Bacteria</taxon>
        <taxon>Bacillati</taxon>
        <taxon>Actinomycetota</taxon>
        <taxon>Actinomycetes</taxon>
        <taxon>Kitasatosporales</taxon>
        <taxon>Streptomycetaceae</taxon>
        <taxon>Streptomyces</taxon>
    </lineage>
</organism>
<feature type="transmembrane region" description="Helical" evidence="2">
    <location>
        <begin position="107"/>
        <end position="125"/>
    </location>
</feature>
<evidence type="ECO:0000256" key="2">
    <source>
        <dbReference type="SAM" id="Phobius"/>
    </source>
</evidence>
<accession>A0A7U9PXV7</accession>
<evidence type="ECO:0008006" key="5">
    <source>
        <dbReference type="Google" id="ProtNLM"/>
    </source>
</evidence>
<keyword evidence="2" id="KW-0472">Membrane</keyword>
<name>A0A7U9PXV7_9ACTN</name>
<dbReference type="RefSeq" id="WP_125045142.1">
    <property type="nucleotide sequence ID" value="NZ_BHZC01000001.1"/>
</dbReference>